<comment type="caution">
    <text evidence="1">The sequence shown here is derived from an EMBL/GenBank/DDBJ whole genome shotgun (WGS) entry which is preliminary data.</text>
</comment>
<keyword evidence="2" id="KW-1185">Reference proteome</keyword>
<sequence length="57" mass="6571">MALDLRQFFRATNPSRTLAADNEEDRKFYIDFSSGRGGQIIEELNQNITFFSPDEPT</sequence>
<gene>
    <name evidence="1" type="ORF">IQ235_07425</name>
</gene>
<keyword evidence="1" id="KW-0067">ATP-binding</keyword>
<accession>A0A928VUY0</accession>
<evidence type="ECO:0000313" key="1">
    <source>
        <dbReference type="EMBL" id="MBE9040611.1"/>
    </source>
</evidence>
<dbReference type="Proteomes" id="UP000621799">
    <property type="component" value="Unassembled WGS sequence"/>
</dbReference>
<feature type="non-terminal residue" evidence="1">
    <location>
        <position position="57"/>
    </location>
</feature>
<dbReference type="GO" id="GO:0005524">
    <property type="term" value="F:ATP binding"/>
    <property type="evidence" value="ECO:0007669"/>
    <property type="project" value="UniProtKB-KW"/>
</dbReference>
<evidence type="ECO:0000313" key="2">
    <source>
        <dbReference type="Proteomes" id="UP000621799"/>
    </source>
</evidence>
<dbReference type="EMBL" id="JADEXN010000100">
    <property type="protein sequence ID" value="MBE9040611.1"/>
    <property type="molecule type" value="Genomic_DNA"/>
</dbReference>
<reference evidence="1" key="1">
    <citation type="submission" date="2020-10" db="EMBL/GenBank/DDBJ databases">
        <authorList>
            <person name="Castelo-Branco R."/>
            <person name="Eusebio N."/>
            <person name="Adriana R."/>
            <person name="Vieira A."/>
            <person name="Brugerolle De Fraissinette N."/>
            <person name="Rezende De Castro R."/>
            <person name="Schneider M.P."/>
            <person name="Vasconcelos V."/>
            <person name="Leao P.N."/>
        </authorList>
    </citation>
    <scope>NUCLEOTIDE SEQUENCE</scope>
    <source>
        <strain evidence="1">LEGE 11467</strain>
    </source>
</reference>
<proteinExistence type="predicted"/>
<dbReference type="AlphaFoldDB" id="A0A928VUY0"/>
<name>A0A928VUY0_9CYAN</name>
<protein>
    <submittedName>
        <fullName evidence="1">ATP-binding protein</fullName>
    </submittedName>
</protein>
<keyword evidence="1" id="KW-0547">Nucleotide-binding</keyword>
<organism evidence="1 2">
    <name type="scientific">Zarconia navalis LEGE 11467</name>
    <dbReference type="NCBI Taxonomy" id="1828826"/>
    <lineage>
        <taxon>Bacteria</taxon>
        <taxon>Bacillati</taxon>
        <taxon>Cyanobacteriota</taxon>
        <taxon>Cyanophyceae</taxon>
        <taxon>Oscillatoriophycideae</taxon>
        <taxon>Oscillatoriales</taxon>
        <taxon>Oscillatoriales incertae sedis</taxon>
        <taxon>Zarconia</taxon>
        <taxon>Zarconia navalis</taxon>
    </lineage>
</organism>